<keyword evidence="2 6" id="KW-1133">Transmembrane helix</keyword>
<dbReference type="GO" id="GO:0004888">
    <property type="term" value="F:transmembrane signaling receptor activity"/>
    <property type="evidence" value="ECO:0007669"/>
    <property type="project" value="InterPro"/>
</dbReference>
<dbReference type="PROSITE" id="PS50111">
    <property type="entry name" value="CHEMOTAXIS_TRANSDUC_2"/>
    <property type="match status" value="1"/>
</dbReference>
<dbReference type="STRING" id="988821.SAMN05421867_110111"/>
<dbReference type="Pfam" id="PF00672">
    <property type="entry name" value="HAMP"/>
    <property type="match status" value="1"/>
</dbReference>
<feature type="transmembrane region" description="Helical" evidence="6">
    <location>
        <begin position="28"/>
        <end position="50"/>
    </location>
</feature>
<dbReference type="PROSITE" id="PS50885">
    <property type="entry name" value="HAMP"/>
    <property type="match status" value="1"/>
</dbReference>
<dbReference type="SMART" id="SM00304">
    <property type="entry name" value="HAMP"/>
    <property type="match status" value="1"/>
</dbReference>
<evidence type="ECO:0000256" key="5">
    <source>
        <dbReference type="PROSITE-ProRule" id="PRU00284"/>
    </source>
</evidence>
<dbReference type="GO" id="GO:0006935">
    <property type="term" value="P:chemotaxis"/>
    <property type="evidence" value="ECO:0007669"/>
    <property type="project" value="InterPro"/>
</dbReference>
<comment type="similarity">
    <text evidence="4">Belongs to the methyl-accepting chemotaxis (MCP) protein family.</text>
</comment>
<dbReference type="PANTHER" id="PTHR32089:SF112">
    <property type="entry name" value="LYSOZYME-LIKE PROTEIN-RELATED"/>
    <property type="match status" value="1"/>
</dbReference>
<dbReference type="Pfam" id="PF12729">
    <property type="entry name" value="4HB_MCP_1"/>
    <property type="match status" value="1"/>
</dbReference>
<reference evidence="9 10" key="1">
    <citation type="submission" date="2016-10" db="EMBL/GenBank/DDBJ databases">
        <authorList>
            <person name="de Groot N.N."/>
        </authorList>
    </citation>
    <scope>NUCLEOTIDE SEQUENCE [LARGE SCALE GENOMIC DNA]</scope>
    <source>
        <strain evidence="9 10">CGMCC 4.6945</strain>
    </source>
</reference>
<evidence type="ECO:0000313" key="10">
    <source>
        <dbReference type="Proteomes" id="UP000199012"/>
    </source>
</evidence>
<dbReference type="Pfam" id="PF00015">
    <property type="entry name" value="MCPsignal"/>
    <property type="match status" value="1"/>
</dbReference>
<feature type="domain" description="Methyl-accepting transducer" evidence="7">
    <location>
        <begin position="286"/>
        <end position="529"/>
    </location>
</feature>
<dbReference type="Gene3D" id="1.10.287.950">
    <property type="entry name" value="Methyl-accepting chemotaxis protein"/>
    <property type="match status" value="1"/>
</dbReference>
<evidence type="ECO:0000259" key="8">
    <source>
        <dbReference type="PROSITE" id="PS50885"/>
    </source>
</evidence>
<evidence type="ECO:0000256" key="2">
    <source>
        <dbReference type="ARBA" id="ARBA00022989"/>
    </source>
</evidence>
<dbReference type="EMBL" id="FOKA01000010">
    <property type="protein sequence ID" value="SFB23053.1"/>
    <property type="molecule type" value="Genomic_DNA"/>
</dbReference>
<dbReference type="InterPro" id="IPR004089">
    <property type="entry name" value="MCPsignal_dom"/>
</dbReference>
<evidence type="ECO:0000256" key="3">
    <source>
        <dbReference type="ARBA" id="ARBA00023224"/>
    </source>
</evidence>
<name>A0A1I0ZFT8_9CELL</name>
<evidence type="ECO:0000313" key="9">
    <source>
        <dbReference type="EMBL" id="SFB23053.1"/>
    </source>
</evidence>
<keyword evidence="1 6" id="KW-0812">Transmembrane</keyword>
<dbReference type="InterPro" id="IPR004090">
    <property type="entry name" value="Chemotax_Me-accpt_rcpt"/>
</dbReference>
<dbReference type="AlphaFoldDB" id="A0A1I0ZFT8"/>
<dbReference type="SMART" id="SM00283">
    <property type="entry name" value="MA"/>
    <property type="match status" value="1"/>
</dbReference>
<dbReference type="PRINTS" id="PR00260">
    <property type="entry name" value="CHEMTRNSDUCR"/>
</dbReference>
<proteinExistence type="inferred from homology"/>
<keyword evidence="3 5" id="KW-0807">Transducer</keyword>
<dbReference type="InterPro" id="IPR024478">
    <property type="entry name" value="HlyB_4HB_MCP"/>
</dbReference>
<keyword evidence="10" id="KW-1185">Reference proteome</keyword>
<dbReference type="GO" id="GO:0016020">
    <property type="term" value="C:membrane"/>
    <property type="evidence" value="ECO:0007669"/>
    <property type="project" value="InterPro"/>
</dbReference>
<evidence type="ECO:0000256" key="1">
    <source>
        <dbReference type="ARBA" id="ARBA00022692"/>
    </source>
</evidence>
<evidence type="ECO:0000259" key="7">
    <source>
        <dbReference type="PROSITE" id="PS50111"/>
    </source>
</evidence>
<accession>A0A1I0ZFT8</accession>
<protein>
    <submittedName>
        <fullName evidence="9">Methyl-accepting chemotaxis protein</fullName>
    </submittedName>
</protein>
<gene>
    <name evidence="9" type="ORF">SAMN05421867_110111</name>
</gene>
<evidence type="ECO:0000256" key="6">
    <source>
        <dbReference type="SAM" id="Phobius"/>
    </source>
</evidence>
<evidence type="ECO:0000256" key="4">
    <source>
        <dbReference type="ARBA" id="ARBA00029447"/>
    </source>
</evidence>
<feature type="transmembrane region" description="Helical" evidence="6">
    <location>
        <begin position="210"/>
        <end position="232"/>
    </location>
</feature>
<organism evidence="9 10">
    <name type="scientific">Cellulomonas marina</name>
    <dbReference type="NCBI Taxonomy" id="988821"/>
    <lineage>
        <taxon>Bacteria</taxon>
        <taxon>Bacillati</taxon>
        <taxon>Actinomycetota</taxon>
        <taxon>Actinomycetes</taxon>
        <taxon>Micrococcales</taxon>
        <taxon>Cellulomonadaceae</taxon>
        <taxon>Cellulomonas</taxon>
    </lineage>
</organism>
<feature type="domain" description="HAMP" evidence="8">
    <location>
        <begin position="229"/>
        <end position="281"/>
    </location>
</feature>
<dbReference type="CDD" id="cd06225">
    <property type="entry name" value="HAMP"/>
    <property type="match status" value="1"/>
</dbReference>
<sequence length="544" mass="55736">MSVTPTAPAPQPRRPLQRLSDLGVRVQVLSALLVAVLVGALVGTLAVAALGSADARTKGLYEQNVQGLLQAAVIRRATVSMRFDLANLMIAQDDDDLAAARSAMVDDEAALRDAMAAYGELDLTDAARDSLAAFTKAFEEYVVIRDAQLVPAALADDRATYVSVRDGEAAGTIVRMMGSLDALVTGETDAAAAAAQEAHASFLSSRTRTVVLLVVGMGVAVGIAVVVAGSVARRLGRVRDVADALSRGDLTRRVDLDSRDEVGLVGQALDRAAAFLRGTVTTIDASAVSLASASEQMSASSGQIAAAAEETAAQAGVVSAAAEQVSRNVQTVAAGTEQMGASITEIAQNASRAAEVARTAVTEAAATSELMTRLGDSSREIGDVVRTITQIAEQTNLLALNATIEAARAGEAGKGFAVVAGEVKELAQETAKATEDIARRVDAIQGDTAGAVTAIAQITHVIDSINDFQSTIAAAVEEQTATTSEMTRSVAEAATGSGEIATNITGVATAADSTTQGVSESQQAVAELARMSAELRGLVGRFQV</sequence>
<dbReference type="GO" id="GO:0007165">
    <property type="term" value="P:signal transduction"/>
    <property type="evidence" value="ECO:0007669"/>
    <property type="project" value="UniProtKB-KW"/>
</dbReference>
<dbReference type="PANTHER" id="PTHR32089">
    <property type="entry name" value="METHYL-ACCEPTING CHEMOTAXIS PROTEIN MCPB"/>
    <property type="match status" value="1"/>
</dbReference>
<dbReference type="RefSeq" id="WP_090033397.1">
    <property type="nucleotide sequence ID" value="NZ_BONM01000046.1"/>
</dbReference>
<dbReference type="SUPFAM" id="SSF58104">
    <property type="entry name" value="Methyl-accepting chemotaxis protein (MCP) signaling domain"/>
    <property type="match status" value="1"/>
</dbReference>
<dbReference type="Proteomes" id="UP000199012">
    <property type="component" value="Unassembled WGS sequence"/>
</dbReference>
<keyword evidence="6" id="KW-0472">Membrane</keyword>
<dbReference type="OrthoDB" id="1115140at2"/>
<dbReference type="InterPro" id="IPR003660">
    <property type="entry name" value="HAMP_dom"/>
</dbReference>